<keyword evidence="3" id="KW-0064">Aspartyl protease</keyword>
<dbReference type="PANTHER" id="PTHR42648">
    <property type="entry name" value="TRANSPOSASE, PUTATIVE-RELATED"/>
    <property type="match status" value="1"/>
</dbReference>
<dbReference type="SUPFAM" id="SSF53098">
    <property type="entry name" value="Ribonuclease H-like"/>
    <property type="match status" value="1"/>
</dbReference>
<dbReference type="InterPro" id="IPR012337">
    <property type="entry name" value="RNaseH-like_sf"/>
</dbReference>
<dbReference type="InterPro" id="IPR039537">
    <property type="entry name" value="Retrotran_Ty1/copia-like"/>
</dbReference>
<feature type="domain" description="CCHC-type" evidence="6">
    <location>
        <begin position="329"/>
        <end position="345"/>
    </location>
</feature>
<protein>
    <recommendedName>
        <fullName evidence="6">CCHC-type domain-containing protein</fullName>
    </recommendedName>
</protein>
<evidence type="ECO:0000313" key="7">
    <source>
        <dbReference type="EMBL" id="GEU30645.1"/>
    </source>
</evidence>
<keyword evidence="2" id="KW-0479">Metal-binding</keyword>
<dbReference type="InterPro" id="IPR054722">
    <property type="entry name" value="PolX-like_BBD"/>
</dbReference>
<dbReference type="InterPro" id="IPR013103">
    <property type="entry name" value="RVT_2"/>
</dbReference>
<dbReference type="InterPro" id="IPR036875">
    <property type="entry name" value="Znf_CCHC_sf"/>
</dbReference>
<feature type="compositionally biased region" description="Basic and acidic residues" evidence="5">
    <location>
        <begin position="618"/>
        <end position="629"/>
    </location>
</feature>
<dbReference type="InterPro" id="IPR001878">
    <property type="entry name" value="Znf_CCHC"/>
</dbReference>
<feature type="region of interest" description="Disordered" evidence="5">
    <location>
        <begin position="209"/>
        <end position="258"/>
    </location>
</feature>
<evidence type="ECO:0000256" key="3">
    <source>
        <dbReference type="ARBA" id="ARBA00022750"/>
    </source>
</evidence>
<dbReference type="Gene3D" id="3.30.420.10">
    <property type="entry name" value="Ribonuclease H-like superfamily/Ribonuclease H"/>
    <property type="match status" value="1"/>
</dbReference>
<keyword evidence="1" id="KW-0645">Protease</keyword>
<evidence type="ECO:0000256" key="5">
    <source>
        <dbReference type="SAM" id="MobiDB-lite"/>
    </source>
</evidence>
<feature type="domain" description="CCHC-type" evidence="6">
    <location>
        <begin position="202"/>
        <end position="215"/>
    </location>
</feature>
<feature type="compositionally biased region" description="Basic and acidic residues" evidence="5">
    <location>
        <begin position="642"/>
        <end position="654"/>
    </location>
</feature>
<evidence type="ECO:0000256" key="2">
    <source>
        <dbReference type="ARBA" id="ARBA00022723"/>
    </source>
</evidence>
<dbReference type="Pfam" id="PF07727">
    <property type="entry name" value="RVT_2"/>
    <property type="match status" value="1"/>
</dbReference>
<feature type="compositionally biased region" description="Low complexity" evidence="5">
    <location>
        <begin position="1089"/>
        <end position="1098"/>
    </location>
</feature>
<dbReference type="PANTHER" id="PTHR42648:SF32">
    <property type="entry name" value="RIBONUCLEASE H-LIKE DOMAIN, GAG-PRE-INTEGRASE DOMAIN PROTEIN-RELATED"/>
    <property type="match status" value="1"/>
</dbReference>
<dbReference type="SMART" id="SM00343">
    <property type="entry name" value="ZnF_C2HC"/>
    <property type="match status" value="2"/>
</dbReference>
<evidence type="ECO:0000256" key="4">
    <source>
        <dbReference type="ARBA" id="ARBA00022801"/>
    </source>
</evidence>
<dbReference type="EMBL" id="BKCJ010000175">
    <property type="protein sequence ID" value="GEU30645.1"/>
    <property type="molecule type" value="Genomic_DNA"/>
</dbReference>
<name>A0A6L2J3W4_TANCI</name>
<feature type="compositionally biased region" description="Basic and acidic residues" evidence="5">
    <location>
        <begin position="209"/>
        <end position="229"/>
    </location>
</feature>
<dbReference type="InterPro" id="IPR036397">
    <property type="entry name" value="RNaseH_sf"/>
</dbReference>
<feature type="region of interest" description="Disordered" evidence="5">
    <location>
        <begin position="1089"/>
        <end position="1118"/>
    </location>
</feature>
<dbReference type="SUPFAM" id="SSF56672">
    <property type="entry name" value="DNA/RNA polymerases"/>
    <property type="match status" value="1"/>
</dbReference>
<feature type="compositionally biased region" description="Polar residues" evidence="5">
    <location>
        <begin position="234"/>
        <end position="247"/>
    </location>
</feature>
<feature type="compositionally biased region" description="Pro residues" evidence="5">
    <location>
        <begin position="1099"/>
        <end position="1108"/>
    </location>
</feature>
<reference evidence="7" key="1">
    <citation type="journal article" date="2019" name="Sci. Rep.">
        <title>Draft genome of Tanacetum cinerariifolium, the natural source of mosquito coil.</title>
        <authorList>
            <person name="Yamashiro T."/>
            <person name="Shiraishi A."/>
            <person name="Satake H."/>
            <person name="Nakayama K."/>
        </authorList>
    </citation>
    <scope>NUCLEOTIDE SEQUENCE</scope>
</reference>
<proteinExistence type="predicted"/>
<dbReference type="InterPro" id="IPR043502">
    <property type="entry name" value="DNA/RNA_pol_sf"/>
</dbReference>
<accession>A0A6L2J3W4</accession>
<dbReference type="SUPFAM" id="SSF57756">
    <property type="entry name" value="Retrovirus zinc finger-like domains"/>
    <property type="match status" value="1"/>
</dbReference>
<feature type="non-terminal residue" evidence="7">
    <location>
        <position position="1"/>
    </location>
</feature>
<dbReference type="Pfam" id="PF22936">
    <property type="entry name" value="Pol_BBD"/>
    <property type="match status" value="1"/>
</dbReference>
<gene>
    <name evidence="7" type="ORF">Tci_002623</name>
</gene>
<dbReference type="GO" id="GO:0006508">
    <property type="term" value="P:proteolysis"/>
    <property type="evidence" value="ECO:0007669"/>
    <property type="project" value="UniProtKB-KW"/>
</dbReference>
<feature type="compositionally biased region" description="Polar residues" evidence="5">
    <location>
        <begin position="598"/>
        <end position="610"/>
    </location>
</feature>
<keyword evidence="4" id="KW-0378">Hydrolase</keyword>
<evidence type="ECO:0000259" key="6">
    <source>
        <dbReference type="SMART" id="SM00343"/>
    </source>
</evidence>
<organism evidence="7">
    <name type="scientific">Tanacetum cinerariifolium</name>
    <name type="common">Dalmatian daisy</name>
    <name type="synonym">Chrysanthemum cinerariifolium</name>
    <dbReference type="NCBI Taxonomy" id="118510"/>
    <lineage>
        <taxon>Eukaryota</taxon>
        <taxon>Viridiplantae</taxon>
        <taxon>Streptophyta</taxon>
        <taxon>Embryophyta</taxon>
        <taxon>Tracheophyta</taxon>
        <taxon>Spermatophyta</taxon>
        <taxon>Magnoliopsida</taxon>
        <taxon>eudicotyledons</taxon>
        <taxon>Gunneridae</taxon>
        <taxon>Pentapetalae</taxon>
        <taxon>asterids</taxon>
        <taxon>campanulids</taxon>
        <taxon>Asterales</taxon>
        <taxon>Asteraceae</taxon>
        <taxon>Asteroideae</taxon>
        <taxon>Anthemideae</taxon>
        <taxon>Anthemidinae</taxon>
        <taxon>Tanacetum</taxon>
    </lineage>
</organism>
<comment type="caution">
    <text evidence="7">The sequence shown here is derived from an EMBL/GenBank/DDBJ whole genome shotgun (WGS) entry which is preliminary data.</text>
</comment>
<dbReference type="GO" id="GO:0004190">
    <property type="term" value="F:aspartic-type endopeptidase activity"/>
    <property type="evidence" value="ECO:0007669"/>
    <property type="project" value="UniProtKB-KW"/>
</dbReference>
<dbReference type="GO" id="GO:0008270">
    <property type="term" value="F:zinc ion binding"/>
    <property type="evidence" value="ECO:0007669"/>
    <property type="project" value="InterPro"/>
</dbReference>
<feature type="region of interest" description="Disordered" evidence="5">
    <location>
        <begin position="598"/>
        <end position="658"/>
    </location>
</feature>
<dbReference type="GO" id="GO:0003676">
    <property type="term" value="F:nucleic acid binding"/>
    <property type="evidence" value="ECO:0007669"/>
    <property type="project" value="InterPro"/>
</dbReference>
<sequence>VKFNSHKDAKTLMEAIEKRFGGNTETKKVQKTLLKQHYENFTGSSSESLDKIHDKLQKLVRQLKIHGIYEAEVKHSSSTGTTTQNLAFVSLSNPDSTTESVSVAASVSSICAKMPVSSLPNVDSLSNTVIYSFFTSHSSSPQLDNKDLKQIDIDDIKEMDTRWQMAMLTMRARRFLQNIRRNLGANRPTSMRFDMSKVEYLNCHKKGHFSQECRSPKDSKRNGAAEPQRRTVPVDTSTSNALLSSTKPEQDLSHKTRPTTPIIEDWVFDSEDESETKALHIVPSFVQSIEQVKYPRHSVQHVKTTIPVDTLMPANPMPINPSKRRNRKACFVCKSVDHLIKDCDYHAKKMAQPTSRNHEHRVSVVVPKIKVTQPRHANSIFTKSKSSIRRHLTHSSSLKASNSLPRDIAVKAPMDKGVTDSGCSRHMTWNMSYLSDFEELNGGYVAFGGNLKGGKIFGKGKIKTCKLDFHNVYFVKELKFNLFSVLQICDKKNRVIFTDTECLILSPDFKLPDESQVLLRVPRENNMYNVILENIVPSWLHMDLFGPAFVKSLNTKSYCLVVIDDYSKFTWVFFLATKDETSPILKTFITGLENQLSLKSSGSTNPQNNDGDIVFNRNDPDIDAKKPESEVNVSPSSNAKSRKQDDKTKKEAKGKISNVGQNSLNITNTFSATGPSNATASPTYGKSSFIDASQLPNDPNMPEIEDITYSDDEDNVGVEADFNNLETSITMQKVWVLVDLPLGKRAIDTKWVYRNKKDKRGIVIRNKARLVAQGHTQKEGINYEEVFTPVARIEAIRLFLAYDTFMGFMVYQMDVKSAFLYGTIKEEVYVCQPPGFEDPDHPDRVYKVVKALYGLHQAPRAWYETLANYLLENADERNVLDEFNGGTHILFGSSGKAKKDGIFISQDKYVAEILRKFGLIDGKSASTPIDTEKPLLNDPDELARMGYQKPSTKLTFYKAFFSSQWKFLIHTILQFMSAKRTSWNEFSSSMASAVICLSSGRKFNFSKKQIGDLSTHTMKYTSLALTQKVFANMRRRGKRFSGFETPLFEGILVEQEIDEEGDADEHVKEVNIGDPAKGDVSVAHGEVPTITKESSIPSSTPPTPPPQPSQDIPSTSQGRMIAKMDQDDVVVIKDDKEEDKEGADVVKDVKKAKVDESAHDQGRQAESYAKIYKIDIDHANKVLSIRRKGVVIRDPESKSTTFIIIPTETKYKDKERAAKRRKLDEEVEELRRHLQIMPNKDDDVHTKASPLARKVLIVDYQRNAHGQAQVKGWKLLESCGVQIITFTSTQLILLVERKYSLIRFTLDQMLNAVRLEVEEESEVSLELLRFTRQQH</sequence>
<evidence type="ECO:0000256" key="1">
    <source>
        <dbReference type="ARBA" id="ARBA00022670"/>
    </source>
</evidence>